<name>A0A7Y3U013_9GAMM</name>
<organism evidence="1 2">
    <name type="scientific">Vreelandella azerica</name>
    <dbReference type="NCBI Taxonomy" id="2732867"/>
    <lineage>
        <taxon>Bacteria</taxon>
        <taxon>Pseudomonadati</taxon>
        <taxon>Pseudomonadota</taxon>
        <taxon>Gammaproteobacteria</taxon>
        <taxon>Oceanospirillales</taxon>
        <taxon>Halomonadaceae</taxon>
        <taxon>Vreelandella</taxon>
    </lineage>
</organism>
<accession>A0A7Y3U013</accession>
<dbReference type="EMBL" id="JABFHI010000012">
    <property type="protein sequence ID" value="NOG32845.1"/>
    <property type="molecule type" value="Genomic_DNA"/>
</dbReference>
<dbReference type="AlphaFoldDB" id="A0A7Y3U013"/>
<evidence type="ECO:0000313" key="1">
    <source>
        <dbReference type="EMBL" id="NOG32845.1"/>
    </source>
</evidence>
<sequence length="92" mass="9824">MAIAVAVMLAVGGVTAGGLAVSDRLIDSRLARLSALNTEIERAEAMPRLPEGVEVRTLSDGQTYLIGIDLETAWMGTLKDDTPVVRLTQEKD</sequence>
<protein>
    <submittedName>
        <fullName evidence="1">Uncharacterized protein</fullName>
    </submittedName>
</protein>
<dbReference type="RefSeq" id="WP_171703304.1">
    <property type="nucleotide sequence ID" value="NZ_JABFHI010000012.1"/>
</dbReference>
<reference evidence="1 2" key="1">
    <citation type="submission" date="2020-05" db="EMBL/GenBank/DDBJ databases">
        <authorList>
            <person name="Ruan W."/>
            <person name="Jeon C.O."/>
            <person name="Chun B.H."/>
        </authorList>
    </citation>
    <scope>NUCLEOTIDE SEQUENCE [LARGE SCALE GENOMIC DNA]</scope>
    <source>
        <strain evidence="1 2">TBZ9</strain>
    </source>
</reference>
<reference evidence="1 2" key="2">
    <citation type="submission" date="2020-06" db="EMBL/GenBank/DDBJ databases">
        <title>Halomonas songnenensis sp. nov., a moderately halophilic bacterium isolated from saline and alkaline soils.</title>
        <authorList>
            <person name="Jiang J."/>
            <person name="Pan Y."/>
        </authorList>
    </citation>
    <scope>NUCLEOTIDE SEQUENCE [LARGE SCALE GENOMIC DNA]</scope>
    <source>
        <strain evidence="1 2">TBZ9</strain>
    </source>
</reference>
<evidence type="ECO:0000313" key="2">
    <source>
        <dbReference type="Proteomes" id="UP000588806"/>
    </source>
</evidence>
<proteinExistence type="predicted"/>
<comment type="caution">
    <text evidence="1">The sequence shown here is derived from an EMBL/GenBank/DDBJ whole genome shotgun (WGS) entry which is preliminary data.</text>
</comment>
<gene>
    <name evidence="1" type="ORF">HLB35_15730</name>
</gene>
<dbReference type="Proteomes" id="UP000588806">
    <property type="component" value="Unassembled WGS sequence"/>
</dbReference>
<keyword evidence="2" id="KW-1185">Reference proteome</keyword>